<protein>
    <recommendedName>
        <fullName evidence="4">DUF4405 domain-containing protein</fullName>
    </recommendedName>
</protein>
<dbReference type="RefSeq" id="WP_369018492.1">
    <property type="nucleotide sequence ID" value="NZ_CP121689.1"/>
</dbReference>
<reference evidence="2 3" key="1">
    <citation type="submission" date="2023-03" db="EMBL/GenBank/DDBJ databases">
        <title>Novel Species.</title>
        <authorList>
            <person name="Ma S."/>
        </authorList>
    </citation>
    <scope>NUCLEOTIDE SEQUENCE [LARGE SCALE GENOMIC DNA]</scope>
    <source>
        <strain evidence="2 3">B11</strain>
    </source>
</reference>
<feature type="transmembrane region" description="Helical" evidence="1">
    <location>
        <begin position="74"/>
        <end position="99"/>
    </location>
</feature>
<name>A0ABZ2YBG0_9BACT</name>
<sequence length="262" mass="29482">MTKRTTRILIDLSALLLFPFLYNKRPLGLAFHEVAGLVLLGLVGIHLVFNWKWIAGVTTRFFKRNLPAKTRLTYLLNALLGMFFAMTVTSGILISRVIFTGFRNPVLRNLHFFSAGVTLLLFGIHFGLHLGFFAAAFKKLTYIPSKIARPLSIAVLVAIVLFGFYSISSSNLPRWLSLPFTADLAEREHTSGPEKAWALQPSVDRNNQRQSFDSAKTGLGSYFHFSVDNLKAAAMSFLTYISIVMVLGIPTYFLTRYTLRHK</sequence>
<gene>
    <name evidence="2" type="ORF">QBE54_00960</name>
</gene>
<feature type="transmembrane region" description="Helical" evidence="1">
    <location>
        <begin position="147"/>
        <end position="167"/>
    </location>
</feature>
<keyword evidence="1" id="KW-1133">Transmembrane helix</keyword>
<evidence type="ECO:0008006" key="4">
    <source>
        <dbReference type="Google" id="ProtNLM"/>
    </source>
</evidence>
<organism evidence="2 3">
    <name type="scientific">Thermatribacter velox</name>
    <dbReference type="NCBI Taxonomy" id="3039681"/>
    <lineage>
        <taxon>Bacteria</taxon>
        <taxon>Pseudomonadati</taxon>
        <taxon>Atribacterota</taxon>
        <taxon>Atribacteria</taxon>
        <taxon>Atribacterales</taxon>
        <taxon>Thermatribacteraceae</taxon>
        <taxon>Thermatribacter</taxon>
    </lineage>
</organism>
<accession>A0ABZ2YBG0</accession>
<feature type="transmembrane region" description="Helical" evidence="1">
    <location>
        <begin position="232"/>
        <end position="254"/>
    </location>
</feature>
<feature type="transmembrane region" description="Helical" evidence="1">
    <location>
        <begin position="7"/>
        <end position="22"/>
    </location>
</feature>
<feature type="transmembrane region" description="Helical" evidence="1">
    <location>
        <begin position="34"/>
        <end position="53"/>
    </location>
</feature>
<keyword evidence="1" id="KW-0472">Membrane</keyword>
<dbReference type="Proteomes" id="UP001461341">
    <property type="component" value="Chromosome"/>
</dbReference>
<keyword evidence="1" id="KW-0812">Transmembrane</keyword>
<evidence type="ECO:0000313" key="2">
    <source>
        <dbReference type="EMBL" id="WZL76334.1"/>
    </source>
</evidence>
<keyword evidence="3" id="KW-1185">Reference proteome</keyword>
<proteinExistence type="predicted"/>
<dbReference type="EMBL" id="CP121689">
    <property type="protein sequence ID" value="WZL76334.1"/>
    <property type="molecule type" value="Genomic_DNA"/>
</dbReference>
<feature type="transmembrane region" description="Helical" evidence="1">
    <location>
        <begin position="111"/>
        <end position="135"/>
    </location>
</feature>
<evidence type="ECO:0000256" key="1">
    <source>
        <dbReference type="SAM" id="Phobius"/>
    </source>
</evidence>
<evidence type="ECO:0000313" key="3">
    <source>
        <dbReference type="Proteomes" id="UP001461341"/>
    </source>
</evidence>